<feature type="region of interest" description="Disordered" evidence="1">
    <location>
        <begin position="115"/>
        <end position="141"/>
    </location>
</feature>
<accession>A0A6A5S494</accession>
<sequence length="141" mass="16043">MHRTKQYYFFQFGCTELVVCEGGENGQGMRTGMATFAHSYEDDDRTPTFQSCRKVKIHRFFYLFYLKTPFLISPQRYFYAAALWAGAQTALLQLELRIIFSGLCIIEIRTFGQGNSNTTSRRRAALEPSPAQTSNKAASLA</sequence>
<gene>
    <name evidence="2" type="ORF">EJ02DRAFT_124331</name>
</gene>
<dbReference type="AlphaFoldDB" id="A0A6A5S494"/>
<evidence type="ECO:0000313" key="2">
    <source>
        <dbReference type="EMBL" id="KAF1935481.1"/>
    </source>
</evidence>
<name>A0A6A5S494_9PLEO</name>
<feature type="compositionally biased region" description="Polar residues" evidence="1">
    <location>
        <begin position="130"/>
        <end position="141"/>
    </location>
</feature>
<reference evidence="2" key="1">
    <citation type="journal article" date="2020" name="Stud. Mycol.">
        <title>101 Dothideomycetes genomes: a test case for predicting lifestyles and emergence of pathogens.</title>
        <authorList>
            <person name="Haridas S."/>
            <person name="Albert R."/>
            <person name="Binder M."/>
            <person name="Bloem J."/>
            <person name="Labutti K."/>
            <person name="Salamov A."/>
            <person name="Andreopoulos B."/>
            <person name="Baker S."/>
            <person name="Barry K."/>
            <person name="Bills G."/>
            <person name="Bluhm B."/>
            <person name="Cannon C."/>
            <person name="Castanera R."/>
            <person name="Culley D."/>
            <person name="Daum C."/>
            <person name="Ezra D."/>
            <person name="Gonzalez J."/>
            <person name="Henrissat B."/>
            <person name="Kuo A."/>
            <person name="Liang C."/>
            <person name="Lipzen A."/>
            <person name="Lutzoni F."/>
            <person name="Magnuson J."/>
            <person name="Mondo S."/>
            <person name="Nolan M."/>
            <person name="Ohm R."/>
            <person name="Pangilinan J."/>
            <person name="Park H.-J."/>
            <person name="Ramirez L."/>
            <person name="Alfaro M."/>
            <person name="Sun H."/>
            <person name="Tritt A."/>
            <person name="Yoshinaga Y."/>
            <person name="Zwiers L.-H."/>
            <person name="Turgeon B."/>
            <person name="Goodwin S."/>
            <person name="Spatafora J."/>
            <person name="Crous P."/>
            <person name="Grigoriev I."/>
        </authorList>
    </citation>
    <scope>NUCLEOTIDE SEQUENCE</scope>
    <source>
        <strain evidence="2">CBS 161.51</strain>
    </source>
</reference>
<keyword evidence="3" id="KW-1185">Reference proteome</keyword>
<dbReference type="EMBL" id="ML976264">
    <property type="protein sequence ID" value="KAF1935481.1"/>
    <property type="molecule type" value="Genomic_DNA"/>
</dbReference>
<evidence type="ECO:0000313" key="3">
    <source>
        <dbReference type="Proteomes" id="UP000800038"/>
    </source>
</evidence>
<protein>
    <submittedName>
        <fullName evidence="2">Uncharacterized protein</fullName>
    </submittedName>
</protein>
<proteinExistence type="predicted"/>
<dbReference type="Proteomes" id="UP000800038">
    <property type="component" value="Unassembled WGS sequence"/>
</dbReference>
<organism evidence="2 3">
    <name type="scientific">Clathrospora elynae</name>
    <dbReference type="NCBI Taxonomy" id="706981"/>
    <lineage>
        <taxon>Eukaryota</taxon>
        <taxon>Fungi</taxon>
        <taxon>Dikarya</taxon>
        <taxon>Ascomycota</taxon>
        <taxon>Pezizomycotina</taxon>
        <taxon>Dothideomycetes</taxon>
        <taxon>Pleosporomycetidae</taxon>
        <taxon>Pleosporales</taxon>
        <taxon>Diademaceae</taxon>
        <taxon>Clathrospora</taxon>
    </lineage>
</organism>
<evidence type="ECO:0000256" key="1">
    <source>
        <dbReference type="SAM" id="MobiDB-lite"/>
    </source>
</evidence>